<dbReference type="PANTHER" id="PTHR33480">
    <property type="entry name" value="SET DOMAIN-CONTAINING PROTEIN-RELATED"/>
    <property type="match status" value="1"/>
</dbReference>
<proteinExistence type="predicted"/>
<dbReference type="EMBL" id="NNAY01001425">
    <property type="protein sequence ID" value="OXU24014.1"/>
    <property type="molecule type" value="Genomic_DNA"/>
</dbReference>
<gene>
    <name evidence="3" type="ORF">TSAR_014016</name>
</gene>
<evidence type="ECO:0000313" key="4">
    <source>
        <dbReference type="Proteomes" id="UP000215335"/>
    </source>
</evidence>
<keyword evidence="1" id="KW-0175">Coiled coil</keyword>
<name>A0A232EZZ8_9HYME</name>
<accession>A0A232EZZ8</accession>
<reference evidence="3 4" key="1">
    <citation type="journal article" date="2017" name="Curr. Biol.">
        <title>The Evolution of Venom by Co-option of Single-Copy Genes.</title>
        <authorList>
            <person name="Martinson E.O."/>
            <person name="Mrinalini"/>
            <person name="Kelkar Y.D."/>
            <person name="Chang C.H."/>
            <person name="Werren J.H."/>
        </authorList>
    </citation>
    <scope>NUCLEOTIDE SEQUENCE [LARGE SCALE GENOMIC DNA]</scope>
    <source>
        <strain evidence="3 4">Alberta</strain>
        <tissue evidence="3">Whole body</tissue>
    </source>
</reference>
<feature type="region of interest" description="Disordered" evidence="2">
    <location>
        <begin position="226"/>
        <end position="246"/>
    </location>
</feature>
<evidence type="ECO:0000313" key="3">
    <source>
        <dbReference type="EMBL" id="OXU24014.1"/>
    </source>
</evidence>
<dbReference type="PANTHER" id="PTHR33480:SF1">
    <property type="entry name" value="TYR RECOMBINASE DOMAIN-CONTAINING PROTEIN"/>
    <property type="match status" value="1"/>
</dbReference>
<sequence length="379" mass="43264">MFSGRRVGETERLKKGNFSKIERLESNNDGSRKLSYGEIEFLQSFRRILIRGKLNRTVPLLMTDKDEEAINLYMSFFKVEEANVDKNNPYVFALPGHTYKHQRACDNIRKYTSSIKNLKHPERLRGTLFRKNISTIAMSLNLSNGARTDLYDVLGHSGKINKNIYAQHEFQQQILTIAPILLKASTAVNKLDEQKCENDDEEEDIIQYETIIPDMNAKIQILERHTDKPSKLAKGNEERLESNNDGSRKLSYGEIEFLQSFRRILIEYESYIIDKRIVDNYQTFHRKTSALLLIKDQVTCKSSGTMSSWRNVSGGMSPGEMSLEVGALLPARAPDVNCRCRLLLESSPVSPLAGRRAVAMATREFWLQCDSDLGDIAVK</sequence>
<organism evidence="3 4">
    <name type="scientific">Trichomalopsis sarcophagae</name>
    <dbReference type="NCBI Taxonomy" id="543379"/>
    <lineage>
        <taxon>Eukaryota</taxon>
        <taxon>Metazoa</taxon>
        <taxon>Ecdysozoa</taxon>
        <taxon>Arthropoda</taxon>
        <taxon>Hexapoda</taxon>
        <taxon>Insecta</taxon>
        <taxon>Pterygota</taxon>
        <taxon>Neoptera</taxon>
        <taxon>Endopterygota</taxon>
        <taxon>Hymenoptera</taxon>
        <taxon>Apocrita</taxon>
        <taxon>Proctotrupomorpha</taxon>
        <taxon>Chalcidoidea</taxon>
        <taxon>Pteromalidae</taxon>
        <taxon>Pteromalinae</taxon>
        <taxon>Trichomalopsis</taxon>
    </lineage>
</organism>
<feature type="coiled-coil region" evidence="1">
    <location>
        <begin position="184"/>
        <end position="211"/>
    </location>
</feature>
<dbReference type="OrthoDB" id="7691871at2759"/>
<evidence type="ECO:0000256" key="1">
    <source>
        <dbReference type="SAM" id="Coils"/>
    </source>
</evidence>
<protein>
    <submittedName>
        <fullName evidence="3">Uncharacterized protein</fullName>
    </submittedName>
</protein>
<evidence type="ECO:0000256" key="2">
    <source>
        <dbReference type="SAM" id="MobiDB-lite"/>
    </source>
</evidence>
<dbReference type="Proteomes" id="UP000215335">
    <property type="component" value="Unassembled WGS sequence"/>
</dbReference>
<dbReference type="STRING" id="543379.A0A232EZZ8"/>
<keyword evidence="4" id="KW-1185">Reference proteome</keyword>
<dbReference type="AlphaFoldDB" id="A0A232EZZ8"/>
<comment type="caution">
    <text evidence="3">The sequence shown here is derived from an EMBL/GenBank/DDBJ whole genome shotgun (WGS) entry which is preliminary data.</text>
</comment>